<evidence type="ECO:0000313" key="2">
    <source>
        <dbReference type="EMBL" id="RFT05597.1"/>
    </source>
</evidence>
<comment type="caution">
    <text evidence="2">The sequence shown here is derived from an EMBL/GenBank/DDBJ whole genome shotgun (WGS) entry which is preliminary data.</text>
</comment>
<feature type="transmembrane region" description="Helical" evidence="1">
    <location>
        <begin position="40"/>
        <end position="58"/>
    </location>
</feature>
<accession>A0A3E2B0S6</accession>
<dbReference type="InterPro" id="IPR010718">
    <property type="entry name" value="DUF1294"/>
</dbReference>
<dbReference type="OrthoDB" id="1698854at2"/>
<keyword evidence="1" id="KW-0812">Transmembrane</keyword>
<feature type="transmembrane region" description="Helical" evidence="1">
    <location>
        <begin position="65"/>
        <end position="88"/>
    </location>
</feature>
<dbReference type="RefSeq" id="WP_021919014.1">
    <property type="nucleotide sequence ID" value="NZ_CAKXKJ010000021.1"/>
</dbReference>
<dbReference type="EMBL" id="QQRQ01000043">
    <property type="protein sequence ID" value="RFT05597.1"/>
    <property type="molecule type" value="Genomic_DNA"/>
</dbReference>
<dbReference type="Proteomes" id="UP000260649">
    <property type="component" value="Unassembled WGS sequence"/>
</dbReference>
<dbReference type="Pfam" id="PF06961">
    <property type="entry name" value="DUF1294"/>
    <property type="match status" value="1"/>
</dbReference>
<protein>
    <submittedName>
        <fullName evidence="2">DUF1294 domain-containing protein</fullName>
    </submittedName>
</protein>
<proteinExistence type="predicted"/>
<keyword evidence="1" id="KW-0472">Membrane</keyword>
<gene>
    <name evidence="2" type="ORF">DV520_11760</name>
</gene>
<name>A0A3E2B0S6_9FIRM</name>
<evidence type="ECO:0000313" key="3">
    <source>
        <dbReference type="Proteomes" id="UP000260649"/>
    </source>
</evidence>
<dbReference type="AlphaFoldDB" id="A0A3E2B0S6"/>
<dbReference type="GeneID" id="97996407"/>
<keyword evidence="1" id="KW-1133">Transmembrane helix</keyword>
<organism evidence="2 3">
    <name type="scientific">Evtepia gabavorous</name>
    <dbReference type="NCBI Taxonomy" id="2211183"/>
    <lineage>
        <taxon>Bacteria</taxon>
        <taxon>Bacillati</taxon>
        <taxon>Bacillota</taxon>
        <taxon>Clostridia</taxon>
        <taxon>Eubacteriales</taxon>
        <taxon>Evtepia</taxon>
    </lineage>
</organism>
<keyword evidence="3" id="KW-1185">Reference proteome</keyword>
<reference evidence="2 3" key="1">
    <citation type="submission" date="2018-07" db="EMBL/GenBank/DDBJ databases">
        <title>GABA Modulating Bacteria of the Human Gut Microbiota.</title>
        <authorList>
            <person name="Strandwitz P."/>
            <person name="Kim K.H."/>
            <person name="Terekhova D."/>
            <person name="Liu J.K."/>
            <person name="Sharma A."/>
            <person name="Levering J."/>
            <person name="Mcdonald D."/>
            <person name="Dietrich D."/>
            <person name="Ramadhar T.R."/>
            <person name="Lekbua A."/>
            <person name="Mroue N."/>
            <person name="Liston C."/>
            <person name="Stewart E.J."/>
            <person name="Dubin M.J."/>
            <person name="Zengler K."/>
            <person name="Knight R."/>
            <person name="Gilbert J.A."/>
            <person name="Clardy J."/>
            <person name="Lewis K."/>
        </authorList>
    </citation>
    <scope>NUCLEOTIDE SEQUENCE [LARGE SCALE GENOMIC DNA]</scope>
    <source>
        <strain evidence="2 3">KLE1738</strain>
    </source>
</reference>
<evidence type="ECO:0000256" key="1">
    <source>
        <dbReference type="SAM" id="Phobius"/>
    </source>
</evidence>
<sequence length="93" mass="10530">MSAGVLLWILGWNVAAFCLMGVDKWKAKHGRWRLPEKVLFLSALAGGSVGALLGMGFFRHKTRHWTFRLGMPAILILQVAALTAWTYWDVFLR</sequence>